<evidence type="ECO:0000256" key="4">
    <source>
        <dbReference type="ARBA" id="ARBA00022723"/>
    </source>
</evidence>
<dbReference type="PROSITE" id="PS51194">
    <property type="entry name" value="HELICASE_CTER"/>
    <property type="match status" value="1"/>
</dbReference>
<keyword evidence="12" id="KW-0233">DNA recombination</keyword>
<keyword evidence="7" id="KW-0378">Hydrolase</keyword>
<evidence type="ECO:0000313" key="21">
    <source>
        <dbReference type="Proteomes" id="UP001501671"/>
    </source>
</evidence>
<dbReference type="Pfam" id="PF09382">
    <property type="entry name" value="RQC"/>
    <property type="match status" value="1"/>
</dbReference>
<keyword evidence="8 20" id="KW-0347">Helicase</keyword>
<evidence type="ECO:0000256" key="11">
    <source>
        <dbReference type="ARBA" id="ARBA00023125"/>
    </source>
</evidence>
<dbReference type="SMART" id="SM00487">
    <property type="entry name" value="DEXDc"/>
    <property type="match status" value="1"/>
</dbReference>
<organism evidence="20 21">
    <name type="scientific">Pigmentiphaga soli</name>
    <dbReference type="NCBI Taxonomy" id="1007095"/>
    <lineage>
        <taxon>Bacteria</taxon>
        <taxon>Pseudomonadati</taxon>
        <taxon>Pseudomonadota</taxon>
        <taxon>Betaproteobacteria</taxon>
        <taxon>Burkholderiales</taxon>
        <taxon>Alcaligenaceae</taxon>
        <taxon>Pigmentiphaga</taxon>
    </lineage>
</organism>
<evidence type="ECO:0000259" key="18">
    <source>
        <dbReference type="PROSITE" id="PS51192"/>
    </source>
</evidence>
<evidence type="ECO:0000256" key="7">
    <source>
        <dbReference type="ARBA" id="ARBA00022801"/>
    </source>
</evidence>
<dbReference type="EC" id="5.6.2.4" evidence="16"/>
<dbReference type="InterPro" id="IPR011545">
    <property type="entry name" value="DEAD/DEAH_box_helicase_dom"/>
</dbReference>
<evidence type="ECO:0000256" key="3">
    <source>
        <dbReference type="ARBA" id="ARBA00005446"/>
    </source>
</evidence>
<dbReference type="InterPro" id="IPR001650">
    <property type="entry name" value="Helicase_C-like"/>
</dbReference>
<gene>
    <name evidence="20" type="primary">recQ</name>
    <name evidence="20" type="ORF">GCM10023144_12260</name>
</gene>
<evidence type="ECO:0000259" key="19">
    <source>
        <dbReference type="PROSITE" id="PS51194"/>
    </source>
</evidence>
<sequence length="607" mass="67104">MADGRALEVLRRVFGYDNFRGQQAEIVQHVIDGGDALALMPTGAGKSLCYQIPALVREGTGVVVSPLIALMQDQVDALTELGVKAAFLNSTQDFARVREVERDFVSGELDLLYVAPERLLTDRCLSLLERGRIALFAIDEAHCVSQWGHDFRPEYLGLSALHERWPEVPRIALTATATAATRHEIAQRLGLEQAREFVSSFDRPNIRYRIVEKNEPRKQLLELLTQEHAGDAGIVYCLSRARVEETADYLVSHGIPALAYHAGLDAATRAANQARFLREDGLVMVATIAFGMGIDKPDVRFVAHLDLPKSVEGYYQETGRAGRDGLPATAWMAYGLQDVVQQRRMIDESTGDEAFKRRSAAMLEAMLGLCETVECRRTRLLAYFGEISSPCGNCDTCLEPPQAWDGTEAAQKILSAVYRLWKERGQRFGAAHVIDILRGKKTDRVAQYRHDELSVFGVGADLSDRDWRSVLRQLVAQGLLAVDHDAFATLALTEGSRAVLKGERRLMLRREPVRASRSRDSTPRARAAVTLPPQAESLFAALRAWRGEVARSHGVPAYVIFHDATLREIALARPGTLAELAEVNGVGARKLEAYGQDILERVGAEPG</sequence>
<dbReference type="PROSITE" id="PS51192">
    <property type="entry name" value="HELICASE_ATP_BIND_1"/>
    <property type="match status" value="1"/>
</dbReference>
<feature type="domain" description="Helicase C-terminal" evidence="19">
    <location>
        <begin position="216"/>
        <end position="367"/>
    </location>
</feature>
<dbReference type="Gene3D" id="1.10.150.80">
    <property type="entry name" value="HRDC domain"/>
    <property type="match status" value="1"/>
</dbReference>
<dbReference type="InterPro" id="IPR010997">
    <property type="entry name" value="HRDC-like_sf"/>
</dbReference>
<dbReference type="Gene3D" id="3.40.50.300">
    <property type="entry name" value="P-loop containing nucleotide triphosphate hydrolases"/>
    <property type="match status" value="2"/>
</dbReference>
<comment type="similarity">
    <text evidence="3">Belongs to the helicase family. RecQ subfamily.</text>
</comment>
<comment type="cofactor">
    <cofactor evidence="1">
        <name>Mg(2+)</name>
        <dbReference type="ChEBI" id="CHEBI:18420"/>
    </cofactor>
</comment>
<dbReference type="InterPro" id="IPR014001">
    <property type="entry name" value="Helicase_ATP-bd"/>
</dbReference>
<dbReference type="Gene3D" id="1.10.10.10">
    <property type="entry name" value="Winged helix-like DNA-binding domain superfamily/Winged helix DNA-binding domain"/>
    <property type="match status" value="1"/>
</dbReference>
<keyword evidence="14" id="KW-0413">Isomerase</keyword>
<evidence type="ECO:0000256" key="6">
    <source>
        <dbReference type="ARBA" id="ARBA00022763"/>
    </source>
</evidence>
<evidence type="ECO:0000256" key="2">
    <source>
        <dbReference type="ARBA" id="ARBA00001947"/>
    </source>
</evidence>
<dbReference type="NCBIfam" id="TIGR00614">
    <property type="entry name" value="recQ_fam"/>
    <property type="match status" value="1"/>
</dbReference>
<dbReference type="Pfam" id="PF16124">
    <property type="entry name" value="RecQ_Zn_bind"/>
    <property type="match status" value="1"/>
</dbReference>
<name>A0ABP8GPA1_9BURK</name>
<proteinExistence type="inferred from homology"/>
<dbReference type="Pfam" id="PF00570">
    <property type="entry name" value="HRDC"/>
    <property type="match status" value="1"/>
</dbReference>
<keyword evidence="5" id="KW-0547">Nucleotide-binding</keyword>
<dbReference type="CDD" id="cd17920">
    <property type="entry name" value="DEXHc_RecQ"/>
    <property type="match status" value="1"/>
</dbReference>
<evidence type="ECO:0000256" key="12">
    <source>
        <dbReference type="ARBA" id="ARBA00023172"/>
    </source>
</evidence>
<dbReference type="SMART" id="SM00490">
    <property type="entry name" value="HELICc"/>
    <property type="match status" value="1"/>
</dbReference>
<evidence type="ECO:0000256" key="14">
    <source>
        <dbReference type="ARBA" id="ARBA00023235"/>
    </source>
</evidence>
<dbReference type="EMBL" id="BAABFO010000004">
    <property type="protein sequence ID" value="GAA4327549.1"/>
    <property type="molecule type" value="Genomic_DNA"/>
</dbReference>
<dbReference type="Pfam" id="PF00271">
    <property type="entry name" value="Helicase_C"/>
    <property type="match status" value="1"/>
</dbReference>
<dbReference type="PANTHER" id="PTHR13710:SF105">
    <property type="entry name" value="ATP-DEPENDENT DNA HELICASE Q1"/>
    <property type="match status" value="1"/>
</dbReference>
<dbReference type="InterPro" id="IPR036388">
    <property type="entry name" value="WH-like_DNA-bd_sf"/>
</dbReference>
<dbReference type="InterPro" id="IPR004589">
    <property type="entry name" value="DNA_helicase_ATP-dep_RecQ"/>
</dbReference>
<keyword evidence="4" id="KW-0479">Metal-binding</keyword>
<dbReference type="SMART" id="SM00956">
    <property type="entry name" value="RQC"/>
    <property type="match status" value="1"/>
</dbReference>
<evidence type="ECO:0000256" key="16">
    <source>
        <dbReference type="NCBIfam" id="TIGR01389"/>
    </source>
</evidence>
<keyword evidence="6" id="KW-0227">DNA damage</keyword>
<dbReference type="SUPFAM" id="SSF47819">
    <property type="entry name" value="HRDC-like"/>
    <property type="match status" value="1"/>
</dbReference>
<dbReference type="InterPro" id="IPR032284">
    <property type="entry name" value="RecQ_Zn-bd"/>
</dbReference>
<dbReference type="RefSeq" id="WP_345247365.1">
    <property type="nucleotide sequence ID" value="NZ_BAABFO010000004.1"/>
</dbReference>
<comment type="cofactor">
    <cofactor evidence="2">
        <name>Zn(2+)</name>
        <dbReference type="ChEBI" id="CHEBI:29105"/>
    </cofactor>
</comment>
<evidence type="ECO:0000256" key="8">
    <source>
        <dbReference type="ARBA" id="ARBA00022806"/>
    </source>
</evidence>
<keyword evidence="11" id="KW-0238">DNA-binding</keyword>
<comment type="catalytic activity">
    <reaction evidence="15">
        <text>Couples ATP hydrolysis with the unwinding of duplex DNA by translocating in the 3'-5' direction.</text>
        <dbReference type="EC" id="5.6.2.4"/>
    </reaction>
</comment>
<dbReference type="GO" id="GO:0004386">
    <property type="term" value="F:helicase activity"/>
    <property type="evidence" value="ECO:0007669"/>
    <property type="project" value="UniProtKB-KW"/>
</dbReference>
<evidence type="ECO:0000256" key="15">
    <source>
        <dbReference type="ARBA" id="ARBA00034617"/>
    </source>
</evidence>
<dbReference type="SUPFAM" id="SSF52540">
    <property type="entry name" value="P-loop containing nucleoside triphosphate hydrolases"/>
    <property type="match status" value="2"/>
</dbReference>
<keyword evidence="13" id="KW-0234">DNA repair</keyword>
<dbReference type="NCBIfam" id="TIGR01389">
    <property type="entry name" value="recQ"/>
    <property type="match status" value="1"/>
</dbReference>
<dbReference type="InterPro" id="IPR027417">
    <property type="entry name" value="P-loop_NTPase"/>
</dbReference>
<comment type="caution">
    <text evidence="20">The sequence shown here is derived from an EMBL/GenBank/DDBJ whole genome shotgun (WGS) entry which is preliminary data.</text>
</comment>
<evidence type="ECO:0000256" key="10">
    <source>
        <dbReference type="ARBA" id="ARBA00022840"/>
    </source>
</evidence>
<evidence type="ECO:0000259" key="17">
    <source>
        <dbReference type="PROSITE" id="PS50967"/>
    </source>
</evidence>
<keyword evidence="21" id="KW-1185">Reference proteome</keyword>
<reference evidence="21" key="1">
    <citation type="journal article" date="2019" name="Int. J. Syst. Evol. Microbiol.">
        <title>The Global Catalogue of Microorganisms (GCM) 10K type strain sequencing project: providing services to taxonomists for standard genome sequencing and annotation.</title>
        <authorList>
            <consortium name="The Broad Institute Genomics Platform"/>
            <consortium name="The Broad Institute Genome Sequencing Center for Infectious Disease"/>
            <person name="Wu L."/>
            <person name="Ma J."/>
        </authorList>
    </citation>
    <scope>NUCLEOTIDE SEQUENCE [LARGE SCALE GENOMIC DNA]</scope>
    <source>
        <strain evidence="21">JCM 17666</strain>
    </source>
</reference>
<evidence type="ECO:0000313" key="20">
    <source>
        <dbReference type="EMBL" id="GAA4327549.1"/>
    </source>
</evidence>
<evidence type="ECO:0000256" key="1">
    <source>
        <dbReference type="ARBA" id="ARBA00001946"/>
    </source>
</evidence>
<dbReference type="SMART" id="SM00341">
    <property type="entry name" value="HRDC"/>
    <property type="match status" value="1"/>
</dbReference>
<evidence type="ECO:0000256" key="9">
    <source>
        <dbReference type="ARBA" id="ARBA00022833"/>
    </source>
</evidence>
<protein>
    <recommendedName>
        <fullName evidence="16">DNA helicase RecQ</fullName>
        <ecNumber evidence="16">5.6.2.4</ecNumber>
    </recommendedName>
</protein>
<dbReference type="InterPro" id="IPR006293">
    <property type="entry name" value="DNA_helicase_ATP-dep_RecQ_bac"/>
</dbReference>
<dbReference type="Proteomes" id="UP001501671">
    <property type="component" value="Unassembled WGS sequence"/>
</dbReference>
<dbReference type="Pfam" id="PF00270">
    <property type="entry name" value="DEAD"/>
    <property type="match status" value="1"/>
</dbReference>
<keyword evidence="10" id="KW-0067">ATP-binding</keyword>
<dbReference type="InterPro" id="IPR002121">
    <property type="entry name" value="HRDC_dom"/>
</dbReference>
<feature type="domain" description="Helicase ATP-binding" evidence="18">
    <location>
        <begin position="27"/>
        <end position="195"/>
    </location>
</feature>
<dbReference type="InterPro" id="IPR018982">
    <property type="entry name" value="RQC_domain"/>
</dbReference>
<evidence type="ECO:0000256" key="5">
    <source>
        <dbReference type="ARBA" id="ARBA00022741"/>
    </source>
</evidence>
<dbReference type="PROSITE" id="PS50967">
    <property type="entry name" value="HRDC"/>
    <property type="match status" value="1"/>
</dbReference>
<keyword evidence="9" id="KW-0862">Zinc</keyword>
<accession>A0ABP8GPA1</accession>
<dbReference type="CDD" id="cd18794">
    <property type="entry name" value="SF2_C_RecQ"/>
    <property type="match status" value="1"/>
</dbReference>
<dbReference type="PANTHER" id="PTHR13710">
    <property type="entry name" value="DNA HELICASE RECQ FAMILY MEMBER"/>
    <property type="match status" value="1"/>
</dbReference>
<feature type="domain" description="HRDC" evidence="17">
    <location>
        <begin position="532"/>
        <end position="607"/>
    </location>
</feature>
<evidence type="ECO:0000256" key="13">
    <source>
        <dbReference type="ARBA" id="ARBA00023204"/>
    </source>
</evidence>
<dbReference type="InterPro" id="IPR044876">
    <property type="entry name" value="HRDC_dom_sf"/>
</dbReference>